<evidence type="ECO:0000256" key="8">
    <source>
        <dbReference type="HAMAP-Rule" id="MF_01309"/>
    </source>
</evidence>
<evidence type="ECO:0000256" key="3">
    <source>
        <dbReference type="ARBA" id="ARBA00022884"/>
    </source>
</evidence>
<name>A0AA52EFL6_9PROT</name>
<keyword evidence="3 8" id="KW-0694">RNA-binding</keyword>
<accession>A0AA52EFL6</accession>
<dbReference type="AlphaFoldDB" id="A0AA52EFL6"/>
<evidence type="ECO:0000313" key="12">
    <source>
        <dbReference type="Proteomes" id="UP001268683"/>
    </source>
</evidence>
<dbReference type="InterPro" id="IPR005704">
    <property type="entry name" value="Ribosomal_uS3_bac-typ"/>
</dbReference>
<dbReference type="InterPro" id="IPR004087">
    <property type="entry name" value="KH_dom"/>
</dbReference>
<comment type="subunit">
    <text evidence="8">Part of the 30S ribosomal subunit. Forms a tight complex with proteins S10 and S14.</text>
</comment>
<evidence type="ECO:0000256" key="5">
    <source>
        <dbReference type="ARBA" id="ARBA00023274"/>
    </source>
</evidence>
<evidence type="ECO:0000256" key="2">
    <source>
        <dbReference type="ARBA" id="ARBA00022730"/>
    </source>
</evidence>
<dbReference type="Gene3D" id="3.30.300.20">
    <property type="match status" value="1"/>
</dbReference>
<dbReference type="KEGG" id="tmk:QGN29_00205"/>
<dbReference type="FunFam" id="3.30.1140.32:FF:000002">
    <property type="entry name" value="30S ribosomal protein S3"/>
    <property type="match status" value="1"/>
</dbReference>
<dbReference type="PROSITE" id="PS50823">
    <property type="entry name" value="KH_TYPE_2"/>
    <property type="match status" value="1"/>
</dbReference>
<dbReference type="PROSITE" id="PS00548">
    <property type="entry name" value="RIBOSOMAL_S3"/>
    <property type="match status" value="1"/>
</dbReference>
<dbReference type="InterPro" id="IPR036419">
    <property type="entry name" value="Ribosomal_S3_C_sf"/>
</dbReference>
<evidence type="ECO:0000259" key="10">
    <source>
        <dbReference type="PROSITE" id="PS50823"/>
    </source>
</evidence>
<dbReference type="RefSeq" id="WP_310798627.1">
    <property type="nucleotide sequence ID" value="NZ_CP123872.1"/>
</dbReference>
<dbReference type="CDD" id="cd02412">
    <property type="entry name" value="KH-II_30S_S3"/>
    <property type="match status" value="1"/>
</dbReference>
<keyword evidence="2 8" id="KW-0699">rRNA-binding</keyword>
<evidence type="ECO:0000313" key="11">
    <source>
        <dbReference type="EMBL" id="WND02788.1"/>
    </source>
</evidence>
<comment type="similarity">
    <text evidence="1 8 9">Belongs to the universal ribosomal protein uS3 family.</text>
</comment>
<dbReference type="InterPro" id="IPR057258">
    <property type="entry name" value="Ribosomal_uS3"/>
</dbReference>
<dbReference type="SUPFAM" id="SSF54821">
    <property type="entry name" value="Ribosomal protein S3 C-terminal domain"/>
    <property type="match status" value="1"/>
</dbReference>
<evidence type="ECO:0000256" key="9">
    <source>
        <dbReference type="RuleBase" id="RU003624"/>
    </source>
</evidence>
<comment type="function">
    <text evidence="6 8">Binds the lower part of the 30S subunit head. Binds mRNA in the 70S ribosome, positioning it for translation.</text>
</comment>
<dbReference type="InterPro" id="IPR004044">
    <property type="entry name" value="KH_dom_type_2"/>
</dbReference>
<feature type="domain" description="KH type-2" evidence="10">
    <location>
        <begin position="39"/>
        <end position="107"/>
    </location>
</feature>
<dbReference type="Pfam" id="PF07650">
    <property type="entry name" value="KH_2"/>
    <property type="match status" value="1"/>
</dbReference>
<dbReference type="FunFam" id="3.30.300.20:FF:000001">
    <property type="entry name" value="30S ribosomal protein S3"/>
    <property type="match status" value="1"/>
</dbReference>
<dbReference type="SMART" id="SM00322">
    <property type="entry name" value="KH"/>
    <property type="match status" value="1"/>
</dbReference>
<dbReference type="EMBL" id="CP123872">
    <property type="protein sequence ID" value="WND02788.1"/>
    <property type="molecule type" value="Genomic_DNA"/>
</dbReference>
<dbReference type="NCBIfam" id="TIGR01009">
    <property type="entry name" value="rpsC_bact"/>
    <property type="match status" value="1"/>
</dbReference>
<dbReference type="InterPro" id="IPR018280">
    <property type="entry name" value="Ribosomal_uS3_CS"/>
</dbReference>
<reference evidence="11" key="1">
    <citation type="submission" date="2023-04" db="EMBL/GenBank/DDBJ databases">
        <title>Complete genome sequence of Temperatibacter marinus.</title>
        <authorList>
            <person name="Rong J.-C."/>
            <person name="Yi M.-L."/>
            <person name="Zhao Q."/>
        </authorList>
    </citation>
    <scope>NUCLEOTIDE SEQUENCE</scope>
    <source>
        <strain evidence="11">NBRC 110045</strain>
    </source>
</reference>
<dbReference type="GO" id="GO:0006412">
    <property type="term" value="P:translation"/>
    <property type="evidence" value="ECO:0007669"/>
    <property type="project" value="UniProtKB-UniRule"/>
</dbReference>
<protein>
    <recommendedName>
        <fullName evidence="7 8">Small ribosomal subunit protein uS3</fullName>
    </recommendedName>
</protein>
<dbReference type="Gene3D" id="3.30.1140.32">
    <property type="entry name" value="Ribosomal protein S3, C-terminal domain"/>
    <property type="match status" value="1"/>
</dbReference>
<dbReference type="HAMAP" id="MF_01309_B">
    <property type="entry name" value="Ribosomal_uS3_B"/>
    <property type="match status" value="1"/>
</dbReference>
<dbReference type="SUPFAM" id="SSF54814">
    <property type="entry name" value="Prokaryotic type KH domain (KH-domain type II)"/>
    <property type="match status" value="1"/>
</dbReference>
<keyword evidence="12" id="KW-1185">Reference proteome</keyword>
<dbReference type="GO" id="GO:0003735">
    <property type="term" value="F:structural constituent of ribosome"/>
    <property type="evidence" value="ECO:0007669"/>
    <property type="project" value="InterPro"/>
</dbReference>
<keyword evidence="5 8" id="KW-0687">Ribonucleoprotein</keyword>
<dbReference type="Proteomes" id="UP001268683">
    <property type="component" value="Chromosome"/>
</dbReference>
<evidence type="ECO:0000256" key="4">
    <source>
        <dbReference type="ARBA" id="ARBA00022980"/>
    </source>
</evidence>
<dbReference type="GO" id="GO:0003729">
    <property type="term" value="F:mRNA binding"/>
    <property type="evidence" value="ECO:0007669"/>
    <property type="project" value="UniProtKB-UniRule"/>
</dbReference>
<organism evidence="11 12">
    <name type="scientific">Temperatibacter marinus</name>
    <dbReference type="NCBI Taxonomy" id="1456591"/>
    <lineage>
        <taxon>Bacteria</taxon>
        <taxon>Pseudomonadati</taxon>
        <taxon>Pseudomonadota</taxon>
        <taxon>Alphaproteobacteria</taxon>
        <taxon>Kordiimonadales</taxon>
        <taxon>Temperatibacteraceae</taxon>
        <taxon>Temperatibacter</taxon>
    </lineage>
</organism>
<proteinExistence type="inferred from homology"/>
<dbReference type="InterPro" id="IPR015946">
    <property type="entry name" value="KH_dom-like_a/b"/>
</dbReference>
<gene>
    <name evidence="8 11" type="primary">rpsC</name>
    <name evidence="11" type="ORF">QGN29_00205</name>
</gene>
<keyword evidence="4 8" id="KW-0689">Ribosomal protein</keyword>
<dbReference type="GO" id="GO:0019843">
    <property type="term" value="F:rRNA binding"/>
    <property type="evidence" value="ECO:0007669"/>
    <property type="project" value="UniProtKB-UniRule"/>
</dbReference>
<dbReference type="GO" id="GO:0022627">
    <property type="term" value="C:cytosolic small ribosomal subunit"/>
    <property type="evidence" value="ECO:0007669"/>
    <property type="project" value="TreeGrafter"/>
</dbReference>
<dbReference type="Pfam" id="PF00189">
    <property type="entry name" value="Ribosomal_S3_C"/>
    <property type="match status" value="1"/>
</dbReference>
<dbReference type="InterPro" id="IPR001351">
    <property type="entry name" value="Ribosomal_uS3_C"/>
</dbReference>
<dbReference type="PANTHER" id="PTHR11760">
    <property type="entry name" value="30S/40S RIBOSOMAL PROTEIN S3"/>
    <property type="match status" value="1"/>
</dbReference>
<evidence type="ECO:0000256" key="1">
    <source>
        <dbReference type="ARBA" id="ARBA00010761"/>
    </source>
</evidence>
<evidence type="ECO:0000256" key="7">
    <source>
        <dbReference type="ARBA" id="ARBA00035257"/>
    </source>
</evidence>
<sequence length="230" mass="25720">MGQKVSPVGLRLGVNRTWESRWYAEGEEYGSMLHEDMKIREMIFKELPQAGVSRVVIERPAKKCRVTIFTARPGVIIGKKGADIEKYRAKVAKMTEAEVSLNIVEVRKPEIDAKLIADGIAQQLERRVAFRRAMKRAVGSAMRLGVGGIRINCSGRLGGADIARTEWYREGRVPLHTLRSDIDYGTSEALTAYGITGIKVWVYKGDIMEHDPSAHERRIKDAQASGPGRR</sequence>
<evidence type="ECO:0000256" key="6">
    <source>
        <dbReference type="ARBA" id="ARBA00024998"/>
    </source>
</evidence>
<dbReference type="InterPro" id="IPR009019">
    <property type="entry name" value="KH_sf_prok-type"/>
</dbReference>
<dbReference type="PANTHER" id="PTHR11760:SF19">
    <property type="entry name" value="SMALL RIBOSOMAL SUBUNIT PROTEIN US3C"/>
    <property type="match status" value="1"/>
</dbReference>